<evidence type="ECO:0000313" key="2">
    <source>
        <dbReference type="EMBL" id="NYE71379.1"/>
    </source>
</evidence>
<name>A0A7Y9I6V9_9ACTN</name>
<feature type="transmembrane region" description="Helical" evidence="1">
    <location>
        <begin position="102"/>
        <end position="132"/>
    </location>
</feature>
<protein>
    <recommendedName>
        <fullName evidence="4">DUF4386 domain-containing protein</fullName>
    </recommendedName>
</protein>
<feature type="transmembrane region" description="Helical" evidence="1">
    <location>
        <begin position="209"/>
        <end position="227"/>
    </location>
</feature>
<reference evidence="2 3" key="1">
    <citation type="submission" date="2020-07" db="EMBL/GenBank/DDBJ databases">
        <title>Sequencing the genomes of 1000 actinobacteria strains.</title>
        <authorList>
            <person name="Klenk H.-P."/>
        </authorList>
    </citation>
    <scope>NUCLEOTIDE SEQUENCE [LARGE SCALE GENOMIC DNA]</scope>
    <source>
        <strain evidence="2 3">DSM 22083</strain>
    </source>
</reference>
<keyword evidence="1" id="KW-1133">Transmembrane helix</keyword>
<dbReference type="AlphaFoldDB" id="A0A7Y9I6V9"/>
<feature type="transmembrane region" description="Helical" evidence="1">
    <location>
        <begin position="182"/>
        <end position="203"/>
    </location>
</feature>
<dbReference type="EMBL" id="JACCBU010000001">
    <property type="protein sequence ID" value="NYE71379.1"/>
    <property type="molecule type" value="Genomic_DNA"/>
</dbReference>
<comment type="caution">
    <text evidence="2">The sequence shown here is derived from an EMBL/GenBank/DDBJ whole genome shotgun (WGS) entry which is preliminary data.</text>
</comment>
<feature type="transmembrane region" description="Helical" evidence="1">
    <location>
        <begin position="152"/>
        <end position="175"/>
    </location>
</feature>
<feature type="transmembrane region" description="Helical" evidence="1">
    <location>
        <begin position="26"/>
        <end position="49"/>
    </location>
</feature>
<feature type="transmembrane region" description="Helical" evidence="1">
    <location>
        <begin position="72"/>
        <end position="95"/>
    </location>
</feature>
<dbReference type="RefSeq" id="WP_179751481.1">
    <property type="nucleotide sequence ID" value="NZ_JACCBU010000001.1"/>
</dbReference>
<dbReference type="Proteomes" id="UP000569914">
    <property type="component" value="Unassembled WGS sequence"/>
</dbReference>
<evidence type="ECO:0008006" key="4">
    <source>
        <dbReference type="Google" id="ProtNLM"/>
    </source>
</evidence>
<sequence>MTATVQRAAADGSKIDNGRTTATRRVACSVAMLLAPWGFVITNTCYLLAIRGGGSDENGAAALSLYAAQPGLVRLGSVAGMIGCLLLVPAVLGLLRAARNSWLVFAGGALMIAGYVCYLSVLSGGFVTLAMAERGDHPADYAAVIDAGQAETGWVFLIFVVGNLGGTAVLASGLLASRAVPVWAALGILAWPPLHIIGLIFFGNEVPQVIGAVLQALGFAGCAVALLRRRPS</sequence>
<evidence type="ECO:0000256" key="1">
    <source>
        <dbReference type="SAM" id="Phobius"/>
    </source>
</evidence>
<keyword evidence="1" id="KW-0472">Membrane</keyword>
<gene>
    <name evidence="2" type="ORF">BKA15_002708</name>
</gene>
<organism evidence="2 3">
    <name type="scientific">Microlunatus parietis</name>
    <dbReference type="NCBI Taxonomy" id="682979"/>
    <lineage>
        <taxon>Bacteria</taxon>
        <taxon>Bacillati</taxon>
        <taxon>Actinomycetota</taxon>
        <taxon>Actinomycetes</taxon>
        <taxon>Propionibacteriales</taxon>
        <taxon>Propionibacteriaceae</taxon>
        <taxon>Microlunatus</taxon>
    </lineage>
</organism>
<accession>A0A7Y9I6V9</accession>
<keyword evidence="1" id="KW-0812">Transmembrane</keyword>
<proteinExistence type="predicted"/>
<evidence type="ECO:0000313" key="3">
    <source>
        <dbReference type="Proteomes" id="UP000569914"/>
    </source>
</evidence>
<keyword evidence="3" id="KW-1185">Reference proteome</keyword>